<reference evidence="10" key="1">
    <citation type="submission" date="2023-10" db="EMBL/GenBank/DDBJ databases">
        <authorList>
            <person name="Hackl T."/>
        </authorList>
    </citation>
    <scope>NUCLEOTIDE SEQUENCE</scope>
</reference>
<dbReference type="InterPro" id="IPR001128">
    <property type="entry name" value="Cyt_P450"/>
</dbReference>
<keyword evidence="9" id="KW-1133">Transmembrane helix</keyword>
<dbReference type="InterPro" id="IPR036396">
    <property type="entry name" value="Cyt_P450_sf"/>
</dbReference>
<feature type="transmembrane region" description="Helical" evidence="9">
    <location>
        <begin position="90"/>
        <end position="112"/>
    </location>
</feature>
<protein>
    <submittedName>
        <fullName evidence="10">Uu.00g141480.m01.CDS01</fullName>
    </submittedName>
</protein>
<dbReference type="Gene3D" id="1.10.630.10">
    <property type="entry name" value="Cytochrome P450"/>
    <property type="match status" value="1"/>
</dbReference>
<feature type="region of interest" description="Disordered" evidence="8">
    <location>
        <begin position="287"/>
        <end position="306"/>
    </location>
</feature>
<dbReference type="PANTHER" id="PTHR24305:SF157">
    <property type="entry name" value="N-ACETYLTRYPTOPHAN 6-HYDROXYLASE IVOC-RELATED"/>
    <property type="match status" value="1"/>
</dbReference>
<gene>
    <name evidence="10" type="ORF">KHLLAP_LOCUS9590</name>
</gene>
<dbReference type="PANTHER" id="PTHR24305">
    <property type="entry name" value="CYTOCHROME P450"/>
    <property type="match status" value="1"/>
</dbReference>
<dbReference type="GO" id="GO:0004497">
    <property type="term" value="F:monooxygenase activity"/>
    <property type="evidence" value="ECO:0007669"/>
    <property type="project" value="UniProtKB-KW"/>
</dbReference>
<dbReference type="InterPro" id="IPR002401">
    <property type="entry name" value="Cyt_P450_E_grp-I"/>
</dbReference>
<keyword evidence="9" id="KW-0812">Transmembrane</keyword>
<sequence>MVPIVRNFPWINSIAAMVPVALLKAINPHVAGFRMFHLLSEGHTEKIKAHLSSGRERDEYHEKTSVFHHLLLSDLPEAEKEPGRLNREAFALLAAGTIATAATLTLITYFVLQDPVIQDRLRDELKEAMACYPEKVPRWTDLEKIPYLTGCIKEGLRYAPIPHGMLNLCLRQLYEHSLARFMRRSPRISPDQDLQYKQWTIPKNTPVGMSVCHLHMDPEVYPDPYKFVPDRWIGDVDPRVNRNFVPFVRAPGTAWASRMYIVLSILFRPGGHKMSLDCDESDIVPIHDSDVGTPKPDSRGLRVRFE</sequence>
<dbReference type="PRINTS" id="PR00463">
    <property type="entry name" value="EP450I"/>
</dbReference>
<evidence type="ECO:0000313" key="11">
    <source>
        <dbReference type="Proteomes" id="UP001295740"/>
    </source>
</evidence>
<comment type="caution">
    <text evidence="10">The sequence shown here is derived from an EMBL/GenBank/DDBJ whole genome shotgun (WGS) entry which is preliminary data.</text>
</comment>
<keyword evidence="5" id="KW-0560">Oxidoreductase</keyword>
<evidence type="ECO:0000256" key="1">
    <source>
        <dbReference type="ARBA" id="ARBA00001971"/>
    </source>
</evidence>
<comment type="similarity">
    <text evidence="2">Belongs to the cytochrome P450 family.</text>
</comment>
<organism evidence="10 11">
    <name type="scientific">Anthostomella pinea</name>
    <dbReference type="NCBI Taxonomy" id="933095"/>
    <lineage>
        <taxon>Eukaryota</taxon>
        <taxon>Fungi</taxon>
        <taxon>Dikarya</taxon>
        <taxon>Ascomycota</taxon>
        <taxon>Pezizomycotina</taxon>
        <taxon>Sordariomycetes</taxon>
        <taxon>Xylariomycetidae</taxon>
        <taxon>Xylariales</taxon>
        <taxon>Xylariaceae</taxon>
        <taxon>Anthostomella</taxon>
    </lineage>
</organism>
<dbReference type="GO" id="GO:0005506">
    <property type="term" value="F:iron ion binding"/>
    <property type="evidence" value="ECO:0007669"/>
    <property type="project" value="InterPro"/>
</dbReference>
<keyword evidence="6" id="KW-0408">Iron</keyword>
<evidence type="ECO:0000256" key="9">
    <source>
        <dbReference type="SAM" id="Phobius"/>
    </source>
</evidence>
<keyword evidence="9" id="KW-0472">Membrane</keyword>
<dbReference type="GO" id="GO:0020037">
    <property type="term" value="F:heme binding"/>
    <property type="evidence" value="ECO:0007669"/>
    <property type="project" value="InterPro"/>
</dbReference>
<dbReference type="AlphaFoldDB" id="A0AAI8YLG1"/>
<evidence type="ECO:0000256" key="6">
    <source>
        <dbReference type="ARBA" id="ARBA00023004"/>
    </source>
</evidence>
<keyword evidence="3" id="KW-0349">Heme</keyword>
<evidence type="ECO:0000256" key="2">
    <source>
        <dbReference type="ARBA" id="ARBA00010617"/>
    </source>
</evidence>
<name>A0AAI8YLG1_9PEZI</name>
<evidence type="ECO:0000313" key="10">
    <source>
        <dbReference type="EMBL" id="CAJ2509122.1"/>
    </source>
</evidence>
<evidence type="ECO:0000256" key="8">
    <source>
        <dbReference type="SAM" id="MobiDB-lite"/>
    </source>
</evidence>
<dbReference type="SUPFAM" id="SSF48264">
    <property type="entry name" value="Cytochrome P450"/>
    <property type="match status" value="1"/>
</dbReference>
<proteinExistence type="inferred from homology"/>
<dbReference type="Proteomes" id="UP001295740">
    <property type="component" value="Unassembled WGS sequence"/>
</dbReference>
<evidence type="ECO:0000256" key="5">
    <source>
        <dbReference type="ARBA" id="ARBA00023002"/>
    </source>
</evidence>
<dbReference type="GO" id="GO:0016705">
    <property type="term" value="F:oxidoreductase activity, acting on paired donors, with incorporation or reduction of molecular oxygen"/>
    <property type="evidence" value="ECO:0007669"/>
    <property type="project" value="InterPro"/>
</dbReference>
<dbReference type="InterPro" id="IPR050121">
    <property type="entry name" value="Cytochrome_P450_monoxygenase"/>
</dbReference>
<evidence type="ECO:0000256" key="4">
    <source>
        <dbReference type="ARBA" id="ARBA00022723"/>
    </source>
</evidence>
<keyword evidence="7" id="KW-0503">Monooxygenase</keyword>
<keyword evidence="4" id="KW-0479">Metal-binding</keyword>
<comment type="cofactor">
    <cofactor evidence="1">
        <name>heme</name>
        <dbReference type="ChEBI" id="CHEBI:30413"/>
    </cofactor>
</comment>
<evidence type="ECO:0000256" key="7">
    <source>
        <dbReference type="ARBA" id="ARBA00023033"/>
    </source>
</evidence>
<dbReference type="Pfam" id="PF00067">
    <property type="entry name" value="p450"/>
    <property type="match status" value="2"/>
</dbReference>
<keyword evidence="11" id="KW-1185">Reference proteome</keyword>
<dbReference type="EMBL" id="CAUWAG010000012">
    <property type="protein sequence ID" value="CAJ2509122.1"/>
    <property type="molecule type" value="Genomic_DNA"/>
</dbReference>
<evidence type="ECO:0000256" key="3">
    <source>
        <dbReference type="ARBA" id="ARBA00022617"/>
    </source>
</evidence>
<accession>A0AAI8YLG1</accession>